<proteinExistence type="predicted"/>
<name>Z9JPG2_9MICO</name>
<evidence type="ECO:0000313" key="2">
    <source>
        <dbReference type="Proteomes" id="UP000023067"/>
    </source>
</evidence>
<reference evidence="1 2" key="1">
    <citation type="submission" date="2014-02" db="EMBL/GenBank/DDBJ databases">
        <title>Genome sequence of Brachybacterium phenoliresistens strain W13A50.</title>
        <authorList>
            <person name="Wang X."/>
        </authorList>
    </citation>
    <scope>NUCLEOTIDE SEQUENCE [LARGE SCALE GENOMIC DNA]</scope>
    <source>
        <strain evidence="1 2">W13A50</strain>
    </source>
</reference>
<dbReference type="InterPro" id="IPR013320">
    <property type="entry name" value="ConA-like_dom_sf"/>
</dbReference>
<dbReference type="AlphaFoldDB" id="Z9JPG2"/>
<comment type="caution">
    <text evidence="1">The sequence shown here is derived from an EMBL/GenBank/DDBJ whole genome shotgun (WGS) entry which is preliminary data.</text>
</comment>
<evidence type="ECO:0008006" key="3">
    <source>
        <dbReference type="Google" id="ProtNLM"/>
    </source>
</evidence>
<sequence>MSTELYRSALSGPQDLADWTLEGPAVASFPAGRLRLESAADPAEGQAANFVAWLPVEHEGDVRISYDFRPLREPGLAMIFWAARGRDGGSIHDPALPARTGEYEQYHSGAIDAYHLSYYRRMWPTERRLHTCNVRKSHGFHLVAQGADPLPAVLDVDAPYRLELTWRGGTVTFSVDGIACLSWHDDGSVGGPARRGGSIGLRQMAPLIAEYSDLRIEALA</sequence>
<dbReference type="Proteomes" id="UP000023067">
    <property type="component" value="Unassembled WGS sequence"/>
</dbReference>
<dbReference type="HOGENOM" id="CLU_1238456_0_0_11"/>
<dbReference type="SUPFAM" id="SSF49899">
    <property type="entry name" value="Concanavalin A-like lectins/glucanases"/>
    <property type="match status" value="1"/>
</dbReference>
<protein>
    <recommendedName>
        <fullName evidence="3">DUF1961 family protein</fullName>
    </recommendedName>
</protein>
<keyword evidence="2" id="KW-1185">Reference proteome</keyword>
<evidence type="ECO:0000313" key="1">
    <source>
        <dbReference type="EMBL" id="EWS79686.1"/>
    </source>
</evidence>
<dbReference type="Pfam" id="PF09224">
    <property type="entry name" value="DUF1961"/>
    <property type="match status" value="1"/>
</dbReference>
<accession>Z9JPG2</accession>
<dbReference type="Gene3D" id="2.60.120.200">
    <property type="match status" value="1"/>
</dbReference>
<dbReference type="InterPro" id="IPR015305">
    <property type="entry name" value="DUF1961"/>
</dbReference>
<gene>
    <name evidence="1" type="ORF">BF93_10175</name>
</gene>
<dbReference type="PATRIC" id="fig|396014.3.peg.3526"/>
<dbReference type="OrthoDB" id="7171052at2"/>
<dbReference type="STRING" id="396014.BF93_10175"/>
<organism evidence="1 2">
    <name type="scientific">Brachybacterium phenoliresistens</name>
    <dbReference type="NCBI Taxonomy" id="396014"/>
    <lineage>
        <taxon>Bacteria</taxon>
        <taxon>Bacillati</taxon>
        <taxon>Actinomycetota</taxon>
        <taxon>Actinomycetes</taxon>
        <taxon>Micrococcales</taxon>
        <taxon>Dermabacteraceae</taxon>
        <taxon>Brachybacterium</taxon>
    </lineage>
</organism>
<dbReference type="eggNOG" id="ENOG502ZUE2">
    <property type="taxonomic scope" value="Bacteria"/>
</dbReference>
<dbReference type="EMBL" id="JDYK01000027">
    <property type="protein sequence ID" value="EWS79686.1"/>
    <property type="molecule type" value="Genomic_DNA"/>
</dbReference>
<dbReference type="RefSeq" id="WP_038374485.1">
    <property type="nucleotide sequence ID" value="NZ_KK070009.1"/>
</dbReference>